<name>A0A173YS35_9BACE</name>
<feature type="compositionally biased region" description="Polar residues" evidence="1">
    <location>
        <begin position="458"/>
        <end position="468"/>
    </location>
</feature>
<accession>A0A173YS35</accession>
<reference evidence="4 5" key="1">
    <citation type="submission" date="2015-09" db="EMBL/GenBank/DDBJ databases">
        <authorList>
            <consortium name="Pathogen Informatics"/>
        </authorList>
    </citation>
    <scope>NUCLEOTIDE SEQUENCE [LARGE SCALE GENOMIC DNA]</scope>
    <source>
        <strain evidence="4 5">2789STDY5608840</strain>
    </source>
</reference>
<evidence type="ECO:0000259" key="3">
    <source>
        <dbReference type="Pfam" id="PF02836"/>
    </source>
</evidence>
<dbReference type="GO" id="GO:0004553">
    <property type="term" value="F:hydrolase activity, hydrolyzing O-glycosyl compounds"/>
    <property type="evidence" value="ECO:0007669"/>
    <property type="project" value="InterPro"/>
</dbReference>
<gene>
    <name evidence="4" type="ORF">ERS852397_00627</name>
</gene>
<keyword evidence="2" id="KW-0732">Signal</keyword>
<feature type="chain" id="PRO_5008016365" evidence="2">
    <location>
        <begin position="20"/>
        <end position="1044"/>
    </location>
</feature>
<evidence type="ECO:0000313" key="5">
    <source>
        <dbReference type="Proteomes" id="UP000095517"/>
    </source>
</evidence>
<dbReference type="RefSeq" id="WP_055278435.1">
    <property type="nucleotide sequence ID" value="NZ_CABIXA010000003.1"/>
</dbReference>
<feature type="signal peptide" evidence="2">
    <location>
        <begin position="1"/>
        <end position="19"/>
    </location>
</feature>
<sequence length="1044" mass="116382">MKNVILLSLLILLSIPLSAQQEKVSLVNDRTGSKLLVNGKSFMVNGMNWDYFPVGTNYSYSLWTKPDDIIKAALDTDMSLLKNMGVNAIRQHIGVPPRWVKYIYEQYGIHTMIYSSFGRYGVALDGAWIANTDYSDPRVKKVLLDEARELVKEYNNTPGILLYLLGNENNYGLFWQGAETEDIPVEDRKSTIQAVHLYKLFNEATVEMKKMNASAPIAICNGDLLFLDIIAKECKDVDILGINCYRGDSFGDLFSRVKAEYGKPVLFTEFGSDAFNAITQSEAQKEQADILLKNWTEIYLNAAGLGNNNNSLGGFTFQFADGWWKFGQNTNLNIHDTNASWANGGYVFDYVNGENNMNEEWFGICAKGTPDSRGIYELYPRAAYYVLKDVHKINPYSPGSTTSSIISKLSDINVMSAVLSSRSDKAALQGEKTQLIRLSELRGDITTYNTGAKNTTTPSSRPKNPTSFPSFKGFDHTESFYVGVASKPAENVQAEVTVNVLGNVAENPIDEIFYENRGRSRYITDESGEVVDLGPLERLRLYSASFDWDGKLFNLKTFYRKGHYHWGYEGDFFGLYPEASYGDNMDIYGGEAPFGSEIEGKKYFKGLKIAFGPELWWGANPALLVKYQRNIGKYNVAGIFHYDIDQREGTTTSYAIPRPKNTRASLMVERNFGRFNITAGGLWSGTTLVGREFQATTEYNKEAIVYSDVIKTSDTFGGKMKVVYSGGKFNAYAQGAIMGLVASGGVDYTQTLTGWRLKDSGSGNQSNVLAGFTYQIGNFQIAPNFLWQKPLVGPMPNGIDAPGRLRNIIDDPFAVRDNRETTAGELLLTYDPTPATWMYDWENDNNENAPFAASLGFIYRHHPTSQDAAIGILANGRSTFAFGGAAPAHDLWETNLKIASRISRDFGIISSVYCGTAQANGDDTRLVKRVGADAKMIYKKLRLNAMVKFNDWGPYDYHRDFNLTFPFQCMLDFSTSLAKPKWLGPVSTRVGIRGTFRTLDQYSPRYVAGYIPDGSGGFEPSTDIVGAGSGNEWEIRTYISFSIF</sequence>
<dbReference type="InterPro" id="IPR006103">
    <property type="entry name" value="Glyco_hydro_2_cat"/>
</dbReference>
<feature type="domain" description="Glycoside hydrolase family 2 catalytic" evidence="3">
    <location>
        <begin position="32"/>
        <end position="276"/>
    </location>
</feature>
<dbReference type="AlphaFoldDB" id="A0A173YS35"/>
<dbReference type="InterPro" id="IPR017853">
    <property type="entry name" value="GH"/>
</dbReference>
<dbReference type="EMBL" id="CYZH01000003">
    <property type="protein sequence ID" value="CUN67011.1"/>
    <property type="molecule type" value="Genomic_DNA"/>
</dbReference>
<dbReference type="GO" id="GO:0005975">
    <property type="term" value="P:carbohydrate metabolic process"/>
    <property type="evidence" value="ECO:0007669"/>
    <property type="project" value="InterPro"/>
</dbReference>
<organism evidence="4 5">
    <name type="scientific">Bacteroides finegoldii</name>
    <dbReference type="NCBI Taxonomy" id="338188"/>
    <lineage>
        <taxon>Bacteria</taxon>
        <taxon>Pseudomonadati</taxon>
        <taxon>Bacteroidota</taxon>
        <taxon>Bacteroidia</taxon>
        <taxon>Bacteroidales</taxon>
        <taxon>Bacteroidaceae</taxon>
        <taxon>Bacteroides</taxon>
    </lineage>
</organism>
<evidence type="ECO:0000256" key="1">
    <source>
        <dbReference type="SAM" id="MobiDB-lite"/>
    </source>
</evidence>
<feature type="region of interest" description="Disordered" evidence="1">
    <location>
        <begin position="447"/>
        <end position="468"/>
    </location>
</feature>
<dbReference type="Gene3D" id="3.20.20.80">
    <property type="entry name" value="Glycosidases"/>
    <property type="match status" value="1"/>
</dbReference>
<dbReference type="Pfam" id="PF02836">
    <property type="entry name" value="Glyco_hydro_2_C"/>
    <property type="match status" value="1"/>
</dbReference>
<protein>
    <submittedName>
        <fullName evidence="4">Cryptic beta-D-galactosidase subunit alpha</fullName>
    </submittedName>
</protein>
<dbReference type="STRING" id="338188.ERS852397_00627"/>
<feature type="compositionally biased region" description="Low complexity" evidence="1">
    <location>
        <begin position="447"/>
        <end position="457"/>
    </location>
</feature>
<proteinExistence type="predicted"/>
<dbReference type="SUPFAM" id="SSF51445">
    <property type="entry name" value="(Trans)glycosidases"/>
    <property type="match status" value="1"/>
</dbReference>
<dbReference type="Proteomes" id="UP000095517">
    <property type="component" value="Unassembled WGS sequence"/>
</dbReference>
<evidence type="ECO:0000313" key="4">
    <source>
        <dbReference type="EMBL" id="CUN67011.1"/>
    </source>
</evidence>
<evidence type="ECO:0000256" key="2">
    <source>
        <dbReference type="SAM" id="SignalP"/>
    </source>
</evidence>